<organism evidence="1">
    <name type="scientific">Ralstonia solanacearum</name>
    <name type="common">Pseudomonas solanacearum</name>
    <dbReference type="NCBI Taxonomy" id="305"/>
    <lineage>
        <taxon>Bacteria</taxon>
        <taxon>Pseudomonadati</taxon>
        <taxon>Pseudomonadota</taxon>
        <taxon>Betaproteobacteria</taxon>
        <taxon>Burkholderiales</taxon>
        <taxon>Burkholderiaceae</taxon>
        <taxon>Ralstonia</taxon>
        <taxon>Ralstonia solanacearum species complex</taxon>
    </lineage>
</organism>
<geneLocation type="plasmid" evidence="1">
    <name>unnamed</name>
</geneLocation>
<reference evidence="1" key="1">
    <citation type="submission" date="2018-01" db="EMBL/GenBank/DDBJ databases">
        <title>Complete Genome Sequence of three strains from Ralstonia solanacearum ecotype Moko sequevar IIA-53 from Brazil.</title>
        <authorList>
            <person name="Silva J.R."/>
            <person name="Albuquerque G.M.R."/>
            <person name="Pais A.K.L."/>
            <person name="Silva A.M.F."/>
            <person name="Boiteux M.E.N.F."/>
            <person name="Souza E.B."/>
            <person name="Mariano R.L.R."/>
        </authorList>
    </citation>
    <scope>NUCLEOTIDE SEQUENCE [LARGE SCALE GENOMIC DNA]</scope>
    <source>
        <strain evidence="1">SFC</strain>
        <plasmid evidence="1">unnamed</plasmid>
    </source>
</reference>
<proteinExistence type="predicted"/>
<name>A0A809EDF0_RALSL</name>
<dbReference type="AlphaFoldDB" id="A0A809EDF0"/>
<accession>A0A809EDF0</accession>
<dbReference type="EMBL" id="CP026093">
    <property type="protein sequence ID" value="AYB58276.1"/>
    <property type="molecule type" value="Genomic_DNA"/>
</dbReference>
<sequence>MDAAACLQARLLVADTESATLEQAASARGKIPPIPGREHHRRDLQSVTEPIVHPMRETGAGNLIGRLFRGSSDDREAPLSSDRLFGVQVIPVLNRTHCVHCVPGCVQAGQAAMPASSGRVAPRLRAIGAGRSPFGIAR</sequence>
<keyword evidence="1" id="KW-0614">Plasmid</keyword>
<protein>
    <submittedName>
        <fullName evidence="1">Uncharacterized protein</fullName>
    </submittedName>
</protein>
<evidence type="ECO:0000313" key="1">
    <source>
        <dbReference type="EMBL" id="AYB58276.1"/>
    </source>
</evidence>
<gene>
    <name evidence="1" type="ORF">C2L97_20050</name>
</gene>